<reference evidence="1" key="1">
    <citation type="submission" date="2022-02" db="EMBL/GenBank/DDBJ databases">
        <authorList>
            <person name="Henning P.M."/>
            <person name="McCubbin A.G."/>
            <person name="Shore J.S."/>
        </authorList>
    </citation>
    <scope>NUCLEOTIDE SEQUENCE</scope>
    <source>
        <strain evidence="1">F60SS</strain>
        <tissue evidence="1">Leaves</tissue>
    </source>
</reference>
<proteinExistence type="predicted"/>
<reference evidence="1" key="2">
    <citation type="journal article" date="2023" name="Plants (Basel)">
        <title>Annotation of the Turnera subulata (Passifloraceae) Draft Genome Reveals the S-Locus Evolved after the Divergence of Turneroideae from Passifloroideae in a Stepwise Manner.</title>
        <authorList>
            <person name="Henning P.M."/>
            <person name="Roalson E.H."/>
            <person name="Mir W."/>
            <person name="McCubbin A.G."/>
            <person name="Shore J.S."/>
        </authorList>
    </citation>
    <scope>NUCLEOTIDE SEQUENCE</scope>
    <source>
        <strain evidence="1">F60SS</strain>
    </source>
</reference>
<evidence type="ECO:0000313" key="1">
    <source>
        <dbReference type="EMBL" id="KAJ4833089.1"/>
    </source>
</evidence>
<protein>
    <submittedName>
        <fullName evidence="1">Uncharacterized protein</fullName>
    </submittedName>
</protein>
<dbReference type="AlphaFoldDB" id="A0A9Q0FKB0"/>
<dbReference type="EMBL" id="JAKUCV010005019">
    <property type="protein sequence ID" value="KAJ4833089.1"/>
    <property type="molecule type" value="Genomic_DNA"/>
</dbReference>
<accession>A0A9Q0FKB0</accession>
<organism evidence="1 2">
    <name type="scientific">Turnera subulata</name>
    <dbReference type="NCBI Taxonomy" id="218843"/>
    <lineage>
        <taxon>Eukaryota</taxon>
        <taxon>Viridiplantae</taxon>
        <taxon>Streptophyta</taxon>
        <taxon>Embryophyta</taxon>
        <taxon>Tracheophyta</taxon>
        <taxon>Spermatophyta</taxon>
        <taxon>Magnoliopsida</taxon>
        <taxon>eudicotyledons</taxon>
        <taxon>Gunneridae</taxon>
        <taxon>Pentapetalae</taxon>
        <taxon>rosids</taxon>
        <taxon>fabids</taxon>
        <taxon>Malpighiales</taxon>
        <taxon>Passifloraceae</taxon>
        <taxon>Turnera</taxon>
    </lineage>
</organism>
<keyword evidence="2" id="KW-1185">Reference proteome</keyword>
<gene>
    <name evidence="1" type="ORF">Tsubulata_001065</name>
</gene>
<evidence type="ECO:0000313" key="2">
    <source>
        <dbReference type="Proteomes" id="UP001141552"/>
    </source>
</evidence>
<name>A0A9Q0FKB0_9ROSI</name>
<comment type="caution">
    <text evidence="1">The sequence shown here is derived from an EMBL/GenBank/DDBJ whole genome shotgun (WGS) entry which is preliminary data.</text>
</comment>
<sequence>MVVCKWVCPFVTRAGHAGLPMRTSMIQVFLKCFNQAQQARYCWLPDDKWLCGIERRLRLGKCEILEIWHWLSGARKDDLLNGIGMLKLGLLVHKKITC</sequence>
<dbReference type="Proteomes" id="UP001141552">
    <property type="component" value="Unassembled WGS sequence"/>
</dbReference>